<keyword evidence="2" id="KW-0564">Palmitate</keyword>
<dbReference type="PANTHER" id="PTHR23248">
    <property type="entry name" value="PHOSPHOLIPID SCRAMBLASE-RELATED"/>
    <property type="match status" value="1"/>
</dbReference>
<name>A0A915KD57_ROMCU</name>
<dbReference type="InterPro" id="IPR005552">
    <property type="entry name" value="Scramblase"/>
</dbReference>
<comment type="similarity">
    <text evidence="1 2">Belongs to the phospholipid scramblase family.</text>
</comment>
<keyword evidence="3" id="KW-1185">Reference proteome</keyword>
<protein>
    <recommendedName>
        <fullName evidence="2">Phospholipid scramblase</fullName>
    </recommendedName>
</protein>
<dbReference type="AlphaFoldDB" id="A0A915KD57"/>
<evidence type="ECO:0000256" key="1">
    <source>
        <dbReference type="ARBA" id="ARBA00005350"/>
    </source>
</evidence>
<dbReference type="WBParaSite" id="nRc.2.0.1.t36310-RA">
    <property type="protein sequence ID" value="nRc.2.0.1.t36310-RA"/>
    <property type="gene ID" value="nRc.2.0.1.g36310"/>
</dbReference>
<proteinExistence type="inferred from homology"/>
<comment type="function">
    <text evidence="2">May mediate accelerated ATP-independent bidirectional transbilayer migration of phospholipids upon binding calcium ions that results in a loss of phospholipid asymmetry in the plasma membrane.</text>
</comment>
<keyword evidence="2" id="KW-0449">Lipoprotein</keyword>
<evidence type="ECO:0000256" key="2">
    <source>
        <dbReference type="RuleBase" id="RU363116"/>
    </source>
</evidence>
<evidence type="ECO:0000313" key="3">
    <source>
        <dbReference type="Proteomes" id="UP000887565"/>
    </source>
</evidence>
<dbReference type="PANTHER" id="PTHR23248:SF9">
    <property type="entry name" value="PHOSPHOLIPID SCRAMBLASE"/>
    <property type="match status" value="1"/>
</dbReference>
<dbReference type="GO" id="GO:0005886">
    <property type="term" value="C:plasma membrane"/>
    <property type="evidence" value="ECO:0007669"/>
    <property type="project" value="TreeGrafter"/>
</dbReference>
<reference evidence="4" key="1">
    <citation type="submission" date="2022-11" db="UniProtKB">
        <authorList>
            <consortium name="WormBaseParasite"/>
        </authorList>
    </citation>
    <scope>IDENTIFICATION</scope>
</reference>
<dbReference type="Proteomes" id="UP000887565">
    <property type="component" value="Unplaced"/>
</dbReference>
<sequence>MSAIQLTGGINTVSILTTEETSGTTSFSSLTSDVSKETLSASQDDESLILRIAKPPDLMAVRKIGAKNEKTRMHRISKNISILKHKMNLEYRRNRLEEDLIALVDTEKLRIKQTIQKYLRRHKTMKTLEHLVLSPLPKGRMKKFNQANRYEIYNESNDRLIFIAENARFNSQGSRFEEDRPPFRAILINEYMKPILVADTVSSTMFGDLICIKRVRDEDDRDDDVVAYIKKPFALFKLVFYVTESINQNSEFESFGAKNSADGIGDVIFKITTPISALFGSFDDAKYDIFGKDRATRVGQIRKVWSTMSREIFTDIDTFTAKWPKDLDAIWKAVLIFVVLYIDYTFYELNFL</sequence>
<comment type="cofactor">
    <cofactor evidence="2">
        <name>Ca(2+)</name>
        <dbReference type="ChEBI" id="CHEBI:29108"/>
    </cofactor>
</comment>
<organism evidence="3 4">
    <name type="scientific">Romanomermis culicivorax</name>
    <name type="common">Nematode worm</name>
    <dbReference type="NCBI Taxonomy" id="13658"/>
    <lineage>
        <taxon>Eukaryota</taxon>
        <taxon>Metazoa</taxon>
        <taxon>Ecdysozoa</taxon>
        <taxon>Nematoda</taxon>
        <taxon>Enoplea</taxon>
        <taxon>Dorylaimia</taxon>
        <taxon>Mermithida</taxon>
        <taxon>Mermithoidea</taxon>
        <taxon>Mermithidae</taxon>
        <taxon>Romanomermis</taxon>
    </lineage>
</organism>
<keyword evidence="2" id="KW-0106">Calcium</keyword>
<accession>A0A915KD57</accession>
<evidence type="ECO:0000313" key="4">
    <source>
        <dbReference type="WBParaSite" id="nRc.2.0.1.t36310-RA"/>
    </source>
</evidence>
<dbReference type="GO" id="GO:0017128">
    <property type="term" value="F:phospholipid scramblase activity"/>
    <property type="evidence" value="ECO:0007669"/>
    <property type="project" value="InterPro"/>
</dbReference>
<dbReference type="Pfam" id="PF03803">
    <property type="entry name" value="Scramblase"/>
    <property type="match status" value="1"/>
</dbReference>